<dbReference type="SUPFAM" id="SSF46785">
    <property type="entry name" value="Winged helix' DNA-binding domain"/>
    <property type="match status" value="1"/>
</dbReference>
<dbReference type="Proteomes" id="UP000236047">
    <property type="component" value="Unassembled WGS sequence"/>
</dbReference>
<evidence type="ECO:0000313" key="2">
    <source>
        <dbReference type="EMBL" id="PNE37475.1"/>
    </source>
</evidence>
<evidence type="ECO:0000259" key="1">
    <source>
        <dbReference type="PROSITE" id="PS50995"/>
    </source>
</evidence>
<feature type="domain" description="HTH marR-type" evidence="1">
    <location>
        <begin position="19"/>
        <end position="151"/>
    </location>
</feature>
<dbReference type="GO" id="GO:0006950">
    <property type="term" value="P:response to stress"/>
    <property type="evidence" value="ECO:0007669"/>
    <property type="project" value="TreeGrafter"/>
</dbReference>
<dbReference type="InterPro" id="IPR000835">
    <property type="entry name" value="HTH_MarR-typ"/>
</dbReference>
<dbReference type="Pfam" id="PF01047">
    <property type="entry name" value="MarR"/>
    <property type="match status" value="1"/>
</dbReference>
<dbReference type="PROSITE" id="PS50995">
    <property type="entry name" value="HTH_MARR_2"/>
    <property type="match status" value="1"/>
</dbReference>
<sequence length="164" mass="18027">MAENAAPRDTPTGGRPTARPDLAAMLVPLCRALVDAERPVLDAHGLTMWAYSVLLRLDDTPIRTQAALADAIRADRTRIIPVLDDLESRGLIHRRPDPGDRRVRLVSLTPEGRRVRDAVQGDIQRGEEELLTRLPAADREGFVRGLLTLHALPEIPPHHPSGDA</sequence>
<dbReference type="SMART" id="SM00347">
    <property type="entry name" value="HTH_MARR"/>
    <property type="match status" value="1"/>
</dbReference>
<dbReference type="PANTHER" id="PTHR33164">
    <property type="entry name" value="TRANSCRIPTIONAL REGULATOR, MARR FAMILY"/>
    <property type="match status" value="1"/>
</dbReference>
<dbReference type="InterPro" id="IPR036390">
    <property type="entry name" value="WH_DNA-bd_sf"/>
</dbReference>
<dbReference type="Gene3D" id="1.10.10.10">
    <property type="entry name" value="Winged helix-like DNA-binding domain superfamily/Winged helix DNA-binding domain"/>
    <property type="match status" value="1"/>
</dbReference>
<dbReference type="PRINTS" id="PR00598">
    <property type="entry name" value="HTHMARR"/>
</dbReference>
<dbReference type="InterPro" id="IPR039422">
    <property type="entry name" value="MarR/SlyA-like"/>
</dbReference>
<accession>A0A2N8P8Z4</accession>
<name>A0A2N8P8Z4_STRNR</name>
<comment type="caution">
    <text evidence="2">The sequence shown here is derived from an EMBL/GenBank/DDBJ whole genome shotgun (WGS) entry which is preliminary data.</text>
</comment>
<keyword evidence="3" id="KW-1185">Reference proteome</keyword>
<dbReference type="AlphaFoldDB" id="A0A2N8P8Z4"/>
<dbReference type="RefSeq" id="WP_073445512.1">
    <property type="nucleotide sequence ID" value="NZ_LJSN01000003.1"/>
</dbReference>
<dbReference type="InterPro" id="IPR036388">
    <property type="entry name" value="WH-like_DNA-bd_sf"/>
</dbReference>
<evidence type="ECO:0000313" key="3">
    <source>
        <dbReference type="Proteomes" id="UP000236047"/>
    </source>
</evidence>
<dbReference type="EMBL" id="LJSN01000003">
    <property type="protein sequence ID" value="PNE37475.1"/>
    <property type="molecule type" value="Genomic_DNA"/>
</dbReference>
<dbReference type="GO" id="GO:0003700">
    <property type="term" value="F:DNA-binding transcription factor activity"/>
    <property type="evidence" value="ECO:0007669"/>
    <property type="project" value="InterPro"/>
</dbReference>
<proteinExistence type="predicted"/>
<organism evidence="2 3">
    <name type="scientific">Streptomyces noursei</name>
    <name type="common">Streptomyces albulus</name>
    <dbReference type="NCBI Taxonomy" id="1971"/>
    <lineage>
        <taxon>Bacteria</taxon>
        <taxon>Bacillati</taxon>
        <taxon>Actinomycetota</taxon>
        <taxon>Actinomycetes</taxon>
        <taxon>Kitasatosporales</taxon>
        <taxon>Streptomycetaceae</taxon>
        <taxon>Streptomyces</taxon>
    </lineage>
</organism>
<protein>
    <submittedName>
        <fullName evidence="2">MarR family transcriptional regulator</fullName>
    </submittedName>
</protein>
<dbReference type="PANTHER" id="PTHR33164:SF43">
    <property type="entry name" value="HTH-TYPE TRANSCRIPTIONAL REPRESSOR YETL"/>
    <property type="match status" value="1"/>
</dbReference>
<gene>
    <name evidence="2" type="ORF">AOB60_24555</name>
</gene>
<reference evidence="3" key="1">
    <citation type="submission" date="2015-09" db="EMBL/GenBank/DDBJ databases">
        <authorList>
            <person name="Graham D.E."/>
            <person name="Mahan K.M."/>
            <person name="Klingeman D.M."/>
            <person name="Fida T."/>
            <person name="Giannone R.J."/>
            <person name="Hettich R.L."/>
            <person name="Parry R.J."/>
            <person name="Spain J.C."/>
        </authorList>
    </citation>
    <scope>NUCLEOTIDE SEQUENCE [LARGE SCALE GENOMIC DNA]</scope>
    <source>
        <strain evidence="3">JCM 4701</strain>
    </source>
</reference>